<keyword evidence="2" id="KW-1185">Reference proteome</keyword>
<gene>
    <name evidence="1" type="primary">Kcnh7</name>
    <name evidence="1" type="ORF">SNEC2469_LOCUS7134</name>
</gene>
<dbReference type="AlphaFoldDB" id="A0A812N6W7"/>
<sequence length="126" mass="14416">MRYLISGELRYAKQSGMLGEAEETDLLPGDSYWISEAVLWMSDWDHVGELTASLESNLLLISPECILPWSLLFPASHKFLKTYAQDFVKFYRNLPQEELTDVLEPAIVSHLANNHGRCKISAQLFR</sequence>
<evidence type="ECO:0000313" key="1">
    <source>
        <dbReference type="EMBL" id="CAE7291259.1"/>
    </source>
</evidence>
<name>A0A812N6W7_9DINO</name>
<protein>
    <submittedName>
        <fullName evidence="1">Kcnh7 protein</fullName>
    </submittedName>
</protein>
<reference evidence="1" key="1">
    <citation type="submission" date="2021-02" db="EMBL/GenBank/DDBJ databases">
        <authorList>
            <person name="Dougan E. K."/>
            <person name="Rhodes N."/>
            <person name="Thang M."/>
            <person name="Chan C."/>
        </authorList>
    </citation>
    <scope>NUCLEOTIDE SEQUENCE</scope>
</reference>
<accession>A0A812N6W7</accession>
<dbReference type="EMBL" id="CAJNJA010012206">
    <property type="protein sequence ID" value="CAE7291259.1"/>
    <property type="molecule type" value="Genomic_DNA"/>
</dbReference>
<evidence type="ECO:0000313" key="2">
    <source>
        <dbReference type="Proteomes" id="UP000601435"/>
    </source>
</evidence>
<organism evidence="1 2">
    <name type="scientific">Symbiodinium necroappetens</name>
    <dbReference type="NCBI Taxonomy" id="1628268"/>
    <lineage>
        <taxon>Eukaryota</taxon>
        <taxon>Sar</taxon>
        <taxon>Alveolata</taxon>
        <taxon>Dinophyceae</taxon>
        <taxon>Suessiales</taxon>
        <taxon>Symbiodiniaceae</taxon>
        <taxon>Symbiodinium</taxon>
    </lineage>
</organism>
<dbReference type="Proteomes" id="UP000601435">
    <property type="component" value="Unassembled WGS sequence"/>
</dbReference>
<proteinExistence type="predicted"/>
<comment type="caution">
    <text evidence="1">The sequence shown here is derived from an EMBL/GenBank/DDBJ whole genome shotgun (WGS) entry which is preliminary data.</text>
</comment>